<dbReference type="PANTHER" id="PTHR10890:SF3">
    <property type="entry name" value="CYSTEINE--TRNA LIGASE, CYTOPLASMIC"/>
    <property type="match status" value="1"/>
</dbReference>
<comment type="caution">
    <text evidence="18">The sequence shown here is derived from an EMBL/GenBank/DDBJ whole genome shotgun (WGS) entry which is preliminary data.</text>
</comment>
<evidence type="ECO:0000256" key="15">
    <source>
        <dbReference type="ARBA" id="ARBA00047398"/>
    </source>
</evidence>
<dbReference type="GO" id="GO:0005524">
    <property type="term" value="F:ATP binding"/>
    <property type="evidence" value="ECO:0007669"/>
    <property type="project" value="UniProtKB-KW"/>
</dbReference>
<keyword evidence="7" id="KW-0963">Cytoplasm</keyword>
<accession>A0A1G2F593</accession>
<evidence type="ECO:0000256" key="8">
    <source>
        <dbReference type="ARBA" id="ARBA00022598"/>
    </source>
</evidence>
<evidence type="ECO:0000256" key="14">
    <source>
        <dbReference type="ARBA" id="ARBA00023146"/>
    </source>
</evidence>
<dbReference type="AlphaFoldDB" id="A0A1G2F593"/>
<feature type="non-terminal residue" evidence="18">
    <location>
        <position position="301"/>
    </location>
</feature>
<proteinExistence type="inferred from homology"/>
<dbReference type="EMBL" id="MHMS01000002">
    <property type="protein sequence ID" value="OGZ32768.1"/>
    <property type="molecule type" value="Genomic_DNA"/>
</dbReference>
<gene>
    <name evidence="18" type="ORF">A3H02_02190</name>
</gene>
<dbReference type="InterPro" id="IPR014729">
    <property type="entry name" value="Rossmann-like_a/b/a_fold"/>
</dbReference>
<dbReference type="GO" id="GO:0005829">
    <property type="term" value="C:cytosol"/>
    <property type="evidence" value="ECO:0007669"/>
    <property type="project" value="TreeGrafter"/>
</dbReference>
<dbReference type="STRING" id="1801726.A3H02_02190"/>
<keyword evidence="12" id="KW-0067">ATP-binding</keyword>
<evidence type="ECO:0000256" key="6">
    <source>
        <dbReference type="ARBA" id="ARBA00014738"/>
    </source>
</evidence>
<evidence type="ECO:0000256" key="10">
    <source>
        <dbReference type="ARBA" id="ARBA00022741"/>
    </source>
</evidence>
<evidence type="ECO:0000256" key="9">
    <source>
        <dbReference type="ARBA" id="ARBA00022723"/>
    </source>
</evidence>
<comment type="subunit">
    <text evidence="4">Monomer.</text>
</comment>
<dbReference type="CDD" id="cd00672">
    <property type="entry name" value="CysRS_core"/>
    <property type="match status" value="1"/>
</dbReference>
<keyword evidence="13" id="KW-0648">Protein biosynthesis</keyword>
<comment type="catalytic activity">
    <reaction evidence="15">
        <text>tRNA(Cys) + L-cysteine + ATP = L-cysteinyl-tRNA(Cys) + AMP + diphosphate</text>
        <dbReference type="Rhea" id="RHEA:17773"/>
        <dbReference type="Rhea" id="RHEA-COMP:9661"/>
        <dbReference type="Rhea" id="RHEA-COMP:9679"/>
        <dbReference type="ChEBI" id="CHEBI:30616"/>
        <dbReference type="ChEBI" id="CHEBI:33019"/>
        <dbReference type="ChEBI" id="CHEBI:35235"/>
        <dbReference type="ChEBI" id="CHEBI:78442"/>
        <dbReference type="ChEBI" id="CHEBI:78517"/>
        <dbReference type="ChEBI" id="CHEBI:456215"/>
        <dbReference type="EC" id="6.1.1.16"/>
    </reaction>
</comment>
<dbReference type="Pfam" id="PF01406">
    <property type="entry name" value="tRNA-synt_1e"/>
    <property type="match status" value="1"/>
</dbReference>
<dbReference type="GO" id="GO:0046872">
    <property type="term" value="F:metal ion binding"/>
    <property type="evidence" value="ECO:0007669"/>
    <property type="project" value="UniProtKB-KW"/>
</dbReference>
<dbReference type="FunFam" id="3.40.50.620:FF:000130">
    <property type="entry name" value="Cysteine--tRNA ligase"/>
    <property type="match status" value="1"/>
</dbReference>
<evidence type="ECO:0000259" key="17">
    <source>
        <dbReference type="Pfam" id="PF01406"/>
    </source>
</evidence>
<organism evidence="18 19">
    <name type="scientific">Candidatus Niyogibacteria bacterium RIFCSPLOWO2_12_FULL_41_13</name>
    <dbReference type="NCBI Taxonomy" id="1801726"/>
    <lineage>
        <taxon>Bacteria</taxon>
        <taxon>Candidatus Niyogiibacteriota</taxon>
    </lineage>
</organism>
<feature type="domain" description="tRNA synthetases class I catalytic" evidence="17">
    <location>
        <begin position="15"/>
        <end position="300"/>
    </location>
</feature>
<comment type="similarity">
    <text evidence="3">Belongs to the class-I aminoacyl-tRNA synthetase family.</text>
</comment>
<evidence type="ECO:0000313" key="18">
    <source>
        <dbReference type="EMBL" id="OGZ32768.1"/>
    </source>
</evidence>
<dbReference type="NCBIfam" id="TIGR00435">
    <property type="entry name" value="cysS"/>
    <property type="match status" value="1"/>
</dbReference>
<sequence>MLRLYNTLSKKIEVFKPLNKKEVRMYNCGPTVYDYAHIGNLRSYVFVDLLKRYLRYSGYKVKHITNITDVDDKTIKGSRQSRQSLKEYTDFYLKEFIKDIKTLNVEFPEKMPRAAKHINEMTDLIKILLKKGYAYESDHSIYFKISKAKDYGKLAGVKKQDLNRAAKISVIEDEYKKENMSDFALWKGWKPQDRNVFWKTKIGKGRPGWHIECSAMSIKYLGKSFDIHLGGIDLIFPHHTNEIAQSESATNKKFVNYWLHNAHLLVNGEKMSKSLGNFYTLKDIAKKGYNPLLLRLILLKT</sequence>
<dbReference type="InterPro" id="IPR024909">
    <property type="entry name" value="Cys-tRNA/MSH_ligase"/>
</dbReference>
<dbReference type="PRINTS" id="PR00983">
    <property type="entry name" value="TRNASYNTHCYS"/>
</dbReference>
<keyword evidence="9" id="KW-0479">Metal-binding</keyword>
<dbReference type="Proteomes" id="UP000176787">
    <property type="component" value="Unassembled WGS sequence"/>
</dbReference>
<evidence type="ECO:0000256" key="2">
    <source>
        <dbReference type="ARBA" id="ARBA00004496"/>
    </source>
</evidence>
<evidence type="ECO:0000256" key="11">
    <source>
        <dbReference type="ARBA" id="ARBA00022833"/>
    </source>
</evidence>
<keyword evidence="8 18" id="KW-0436">Ligase</keyword>
<evidence type="ECO:0000256" key="4">
    <source>
        <dbReference type="ARBA" id="ARBA00011245"/>
    </source>
</evidence>
<dbReference type="EC" id="6.1.1.16" evidence="5 16"/>
<keyword evidence="11" id="KW-0862">Zinc</keyword>
<dbReference type="GO" id="GO:0004817">
    <property type="term" value="F:cysteine-tRNA ligase activity"/>
    <property type="evidence" value="ECO:0007669"/>
    <property type="project" value="UniProtKB-UniRule"/>
</dbReference>
<dbReference type="InterPro" id="IPR032678">
    <property type="entry name" value="tRNA-synt_1_cat_dom"/>
</dbReference>
<dbReference type="InterPro" id="IPR015803">
    <property type="entry name" value="Cys-tRNA-ligase"/>
</dbReference>
<comment type="cofactor">
    <cofactor evidence="1">
        <name>Zn(2+)</name>
        <dbReference type="ChEBI" id="CHEBI:29105"/>
    </cofactor>
</comment>
<dbReference type="PANTHER" id="PTHR10890">
    <property type="entry name" value="CYSTEINYL-TRNA SYNTHETASE"/>
    <property type="match status" value="1"/>
</dbReference>
<evidence type="ECO:0000256" key="3">
    <source>
        <dbReference type="ARBA" id="ARBA00005594"/>
    </source>
</evidence>
<evidence type="ECO:0000256" key="1">
    <source>
        <dbReference type="ARBA" id="ARBA00001947"/>
    </source>
</evidence>
<evidence type="ECO:0000256" key="16">
    <source>
        <dbReference type="NCBIfam" id="TIGR00435"/>
    </source>
</evidence>
<evidence type="ECO:0000313" key="19">
    <source>
        <dbReference type="Proteomes" id="UP000176787"/>
    </source>
</evidence>
<evidence type="ECO:0000256" key="5">
    <source>
        <dbReference type="ARBA" id="ARBA00012832"/>
    </source>
</evidence>
<keyword evidence="14" id="KW-0030">Aminoacyl-tRNA synthetase</keyword>
<dbReference type="SUPFAM" id="SSF52374">
    <property type="entry name" value="Nucleotidylyl transferase"/>
    <property type="match status" value="1"/>
</dbReference>
<evidence type="ECO:0000256" key="7">
    <source>
        <dbReference type="ARBA" id="ARBA00022490"/>
    </source>
</evidence>
<dbReference type="Gene3D" id="3.40.50.620">
    <property type="entry name" value="HUPs"/>
    <property type="match status" value="1"/>
</dbReference>
<comment type="subcellular location">
    <subcellularLocation>
        <location evidence="2">Cytoplasm</location>
    </subcellularLocation>
</comment>
<keyword evidence="10" id="KW-0547">Nucleotide-binding</keyword>
<reference evidence="18 19" key="1">
    <citation type="journal article" date="2016" name="Nat. Commun.">
        <title>Thousands of microbial genomes shed light on interconnected biogeochemical processes in an aquifer system.</title>
        <authorList>
            <person name="Anantharaman K."/>
            <person name="Brown C.T."/>
            <person name="Hug L.A."/>
            <person name="Sharon I."/>
            <person name="Castelle C.J."/>
            <person name="Probst A.J."/>
            <person name="Thomas B.C."/>
            <person name="Singh A."/>
            <person name="Wilkins M.J."/>
            <person name="Karaoz U."/>
            <person name="Brodie E.L."/>
            <person name="Williams K.H."/>
            <person name="Hubbard S.S."/>
            <person name="Banfield J.F."/>
        </authorList>
    </citation>
    <scope>NUCLEOTIDE SEQUENCE [LARGE SCALE GENOMIC DNA]</scope>
</reference>
<name>A0A1G2F593_9BACT</name>
<evidence type="ECO:0000256" key="12">
    <source>
        <dbReference type="ARBA" id="ARBA00022840"/>
    </source>
</evidence>
<dbReference type="GO" id="GO:0006423">
    <property type="term" value="P:cysteinyl-tRNA aminoacylation"/>
    <property type="evidence" value="ECO:0007669"/>
    <property type="project" value="UniProtKB-UniRule"/>
</dbReference>
<protein>
    <recommendedName>
        <fullName evidence="6 16">Cysteine--tRNA ligase</fullName>
        <ecNumber evidence="5 16">6.1.1.16</ecNumber>
    </recommendedName>
</protein>
<evidence type="ECO:0000256" key="13">
    <source>
        <dbReference type="ARBA" id="ARBA00022917"/>
    </source>
</evidence>